<evidence type="ECO:0000313" key="2">
    <source>
        <dbReference type="Proteomes" id="UP000234681"/>
    </source>
</evidence>
<dbReference type="AlphaFoldDB" id="A6KDY7"/>
<gene>
    <name evidence="1" type="ORF">rCG_61126</name>
</gene>
<name>A6KDY7_RAT</name>
<evidence type="ECO:0000313" key="1">
    <source>
        <dbReference type="EMBL" id="EDL88292.1"/>
    </source>
</evidence>
<dbReference type="Proteomes" id="UP000234681">
    <property type="component" value="Chromosome 15"/>
</dbReference>
<organism evidence="1 2">
    <name type="scientific">Rattus norvegicus</name>
    <name type="common">Rat</name>
    <dbReference type="NCBI Taxonomy" id="10116"/>
    <lineage>
        <taxon>Eukaryota</taxon>
        <taxon>Metazoa</taxon>
        <taxon>Chordata</taxon>
        <taxon>Craniata</taxon>
        <taxon>Vertebrata</taxon>
        <taxon>Euteleostomi</taxon>
        <taxon>Mammalia</taxon>
        <taxon>Eutheria</taxon>
        <taxon>Euarchontoglires</taxon>
        <taxon>Glires</taxon>
        <taxon>Rodentia</taxon>
        <taxon>Myomorpha</taxon>
        <taxon>Muroidea</taxon>
        <taxon>Muridae</taxon>
        <taxon>Murinae</taxon>
        <taxon>Rattus</taxon>
    </lineage>
</organism>
<dbReference type="EMBL" id="CH474040">
    <property type="protein sequence ID" value="EDL88292.1"/>
    <property type="molecule type" value="Genomic_DNA"/>
</dbReference>
<proteinExistence type="predicted"/>
<reference evidence="1 2" key="1">
    <citation type="submission" date="2005-07" db="EMBL/GenBank/DDBJ databases">
        <authorList>
            <person name="Mural R.J."/>
            <person name="Li P.W."/>
            <person name="Adams M.D."/>
            <person name="Amanatides P.G."/>
            <person name="Baden-Tillson H."/>
            <person name="Barnstead M."/>
            <person name="Chin S.H."/>
            <person name="Dew I."/>
            <person name="Evans C.A."/>
            <person name="Ferriera S."/>
            <person name="Flanigan M."/>
            <person name="Fosler C."/>
            <person name="Glodek A."/>
            <person name="Gu Z."/>
            <person name="Holt R.A."/>
            <person name="Jennings D."/>
            <person name="Kraft C.L."/>
            <person name="Lu F."/>
            <person name="Nguyen T."/>
            <person name="Nusskern D.R."/>
            <person name="Pfannkoch C.M."/>
            <person name="Sitter C."/>
            <person name="Sutton G.G."/>
            <person name="Venter J.C."/>
            <person name="Wang Z."/>
            <person name="Woodage T."/>
            <person name="Zheng X.H."/>
            <person name="Zhong F."/>
        </authorList>
    </citation>
    <scope>NUCLEOTIDE SEQUENCE [LARGE SCALE GENOMIC DNA]</scope>
    <source>
        <strain>BN</strain>
        <strain evidence="2">Sprague-Dawley</strain>
    </source>
</reference>
<protein>
    <submittedName>
        <fullName evidence="1">RCG61126</fullName>
    </submittedName>
</protein>
<accession>A6KDY7</accession>
<sequence length="82" mass="8964">MFPLSITDGTCRFLTSSQAIVKGRKRSPKHPTAISCNEATGACPGHSFRSVGLACLTACQNMQSPHKVDSMLVCQEWLHQFL</sequence>